<evidence type="ECO:0000259" key="6">
    <source>
        <dbReference type="PROSITE" id="PS51999"/>
    </source>
</evidence>
<protein>
    <recommendedName>
        <fullName evidence="6">GRF-type domain-containing protein</fullName>
    </recommendedName>
</protein>
<keyword evidence="5" id="KW-0472">Membrane</keyword>
<dbReference type="PANTHER" id="PTHR33248">
    <property type="entry name" value="ZINC ION-BINDING PROTEIN"/>
    <property type="match status" value="1"/>
</dbReference>
<evidence type="ECO:0000256" key="4">
    <source>
        <dbReference type="PROSITE-ProRule" id="PRU01343"/>
    </source>
</evidence>
<accession>A0ABD3JF89</accession>
<evidence type="ECO:0000256" key="2">
    <source>
        <dbReference type="ARBA" id="ARBA00022771"/>
    </source>
</evidence>
<evidence type="ECO:0000256" key="1">
    <source>
        <dbReference type="ARBA" id="ARBA00022723"/>
    </source>
</evidence>
<keyword evidence="5" id="KW-1133">Transmembrane helix</keyword>
<dbReference type="Proteomes" id="UP001634007">
    <property type="component" value="Unassembled WGS sequence"/>
</dbReference>
<proteinExistence type="predicted"/>
<organism evidence="7 8">
    <name type="scientific">Eucalyptus globulus</name>
    <name type="common">Tasmanian blue gum</name>
    <dbReference type="NCBI Taxonomy" id="34317"/>
    <lineage>
        <taxon>Eukaryota</taxon>
        <taxon>Viridiplantae</taxon>
        <taxon>Streptophyta</taxon>
        <taxon>Embryophyta</taxon>
        <taxon>Tracheophyta</taxon>
        <taxon>Spermatophyta</taxon>
        <taxon>Magnoliopsida</taxon>
        <taxon>eudicotyledons</taxon>
        <taxon>Gunneridae</taxon>
        <taxon>Pentapetalae</taxon>
        <taxon>rosids</taxon>
        <taxon>malvids</taxon>
        <taxon>Myrtales</taxon>
        <taxon>Myrtaceae</taxon>
        <taxon>Myrtoideae</taxon>
        <taxon>Eucalypteae</taxon>
        <taxon>Eucalyptus</taxon>
    </lineage>
</organism>
<evidence type="ECO:0000313" key="8">
    <source>
        <dbReference type="Proteomes" id="UP001634007"/>
    </source>
</evidence>
<feature type="transmembrane region" description="Helical" evidence="5">
    <location>
        <begin position="126"/>
        <end position="146"/>
    </location>
</feature>
<dbReference type="EMBL" id="JBJKBG010000008">
    <property type="protein sequence ID" value="KAL3725974.1"/>
    <property type="molecule type" value="Genomic_DNA"/>
</dbReference>
<gene>
    <name evidence="7" type="ORF">ACJRO7_030939</name>
</gene>
<dbReference type="Pfam" id="PF06839">
    <property type="entry name" value="Zn_ribbon_GRF"/>
    <property type="match status" value="1"/>
</dbReference>
<dbReference type="AlphaFoldDB" id="A0ABD3JF89"/>
<name>A0ABD3JF89_EUCGL</name>
<keyword evidence="5" id="KW-0812">Transmembrane</keyword>
<reference evidence="7 8" key="1">
    <citation type="submission" date="2024-11" db="EMBL/GenBank/DDBJ databases">
        <title>Chromosome-level genome assembly of Eucalyptus globulus Labill. provides insights into its genome evolution.</title>
        <authorList>
            <person name="Li X."/>
        </authorList>
    </citation>
    <scope>NUCLEOTIDE SEQUENCE [LARGE SCALE GENOMIC DNA]</scope>
    <source>
        <strain evidence="7">CL2024</strain>
        <tissue evidence="7">Fresh tender leaves</tissue>
    </source>
</reference>
<keyword evidence="8" id="KW-1185">Reference proteome</keyword>
<dbReference type="InterPro" id="IPR010666">
    <property type="entry name" value="Znf_GRF"/>
</dbReference>
<keyword evidence="3" id="KW-0862">Zinc</keyword>
<evidence type="ECO:0000256" key="3">
    <source>
        <dbReference type="ARBA" id="ARBA00022833"/>
    </source>
</evidence>
<dbReference type="PROSITE" id="PS51999">
    <property type="entry name" value="ZF_GRF"/>
    <property type="match status" value="1"/>
</dbReference>
<sequence length="156" mass="17385">MRVATSASSSITPNEVNSEPTCYCGLQSPILMAKTKKNAGRRFHGCAKFDSPSCCNFFMWVDPKIPNHVRDMIVDLIERNQTLSESSQSRGDGVEVSSLLAEIKTQKAKNRRLKVELAQVKKGKMLYQSAFILCMCYIAILVMYNVKVGGKFLSLP</sequence>
<evidence type="ECO:0000256" key="5">
    <source>
        <dbReference type="SAM" id="Phobius"/>
    </source>
</evidence>
<keyword evidence="2 4" id="KW-0863">Zinc-finger</keyword>
<feature type="domain" description="GRF-type" evidence="6">
    <location>
        <begin position="22"/>
        <end position="64"/>
    </location>
</feature>
<comment type="caution">
    <text evidence="7">The sequence shown here is derived from an EMBL/GenBank/DDBJ whole genome shotgun (WGS) entry which is preliminary data.</text>
</comment>
<evidence type="ECO:0000313" key="7">
    <source>
        <dbReference type="EMBL" id="KAL3725974.1"/>
    </source>
</evidence>
<dbReference type="GO" id="GO:0008270">
    <property type="term" value="F:zinc ion binding"/>
    <property type="evidence" value="ECO:0007669"/>
    <property type="project" value="UniProtKB-KW"/>
</dbReference>
<keyword evidence="1" id="KW-0479">Metal-binding</keyword>